<name>A0AA35ZNP1_LACSI</name>
<protein>
    <submittedName>
        <fullName evidence="2">Uncharacterized protein</fullName>
    </submittedName>
</protein>
<reference evidence="2" key="1">
    <citation type="submission" date="2023-04" db="EMBL/GenBank/DDBJ databases">
        <authorList>
            <person name="Vijverberg K."/>
            <person name="Xiong W."/>
            <person name="Schranz E."/>
        </authorList>
    </citation>
    <scope>NUCLEOTIDE SEQUENCE</scope>
</reference>
<organism evidence="2 3">
    <name type="scientific">Lactuca saligna</name>
    <name type="common">Willowleaf lettuce</name>
    <dbReference type="NCBI Taxonomy" id="75948"/>
    <lineage>
        <taxon>Eukaryota</taxon>
        <taxon>Viridiplantae</taxon>
        <taxon>Streptophyta</taxon>
        <taxon>Embryophyta</taxon>
        <taxon>Tracheophyta</taxon>
        <taxon>Spermatophyta</taxon>
        <taxon>Magnoliopsida</taxon>
        <taxon>eudicotyledons</taxon>
        <taxon>Gunneridae</taxon>
        <taxon>Pentapetalae</taxon>
        <taxon>asterids</taxon>
        <taxon>campanulids</taxon>
        <taxon>Asterales</taxon>
        <taxon>Asteraceae</taxon>
        <taxon>Cichorioideae</taxon>
        <taxon>Cichorieae</taxon>
        <taxon>Lactucinae</taxon>
        <taxon>Lactuca</taxon>
    </lineage>
</organism>
<accession>A0AA35ZNP1</accession>
<sequence>MEISEKKSKKSKIADVGSLDTKVKSSKKTKQTNKMKSKSKQRSSGTNVVRKTQVSHQGLIFREIHAPASPSSKKRMATDMAKHISKKKQRKLVLSSDSTADEIEVILETPEKVLINESSNADTSVT</sequence>
<dbReference type="AlphaFoldDB" id="A0AA35ZNP1"/>
<feature type="compositionally biased region" description="Basic residues" evidence="1">
    <location>
        <begin position="24"/>
        <end position="41"/>
    </location>
</feature>
<dbReference type="EMBL" id="OX465083">
    <property type="protein sequence ID" value="CAI9295097.1"/>
    <property type="molecule type" value="Genomic_DNA"/>
</dbReference>
<evidence type="ECO:0000256" key="1">
    <source>
        <dbReference type="SAM" id="MobiDB-lite"/>
    </source>
</evidence>
<evidence type="ECO:0000313" key="3">
    <source>
        <dbReference type="Proteomes" id="UP001177003"/>
    </source>
</evidence>
<dbReference type="Proteomes" id="UP001177003">
    <property type="component" value="Chromosome 7"/>
</dbReference>
<gene>
    <name evidence="2" type="ORF">LSALG_LOCUS34053</name>
</gene>
<feature type="compositionally biased region" description="Polar residues" evidence="1">
    <location>
        <begin position="42"/>
        <end position="56"/>
    </location>
</feature>
<feature type="region of interest" description="Disordered" evidence="1">
    <location>
        <begin position="1"/>
        <end position="95"/>
    </location>
</feature>
<proteinExistence type="predicted"/>
<keyword evidence="3" id="KW-1185">Reference proteome</keyword>
<evidence type="ECO:0000313" key="2">
    <source>
        <dbReference type="EMBL" id="CAI9295097.1"/>
    </source>
</evidence>